<proteinExistence type="predicted"/>
<keyword evidence="1" id="KW-0812">Transmembrane</keyword>
<reference evidence="2 3" key="1">
    <citation type="submission" date="2019-08" db="EMBL/GenBank/DDBJ databases">
        <title>In-depth cultivation of the pig gut microbiome towards novel bacterial diversity and tailored functional studies.</title>
        <authorList>
            <person name="Wylensek D."/>
            <person name="Hitch T.C.A."/>
            <person name="Clavel T."/>
        </authorList>
    </citation>
    <scope>NUCLEOTIDE SEQUENCE [LARGE SCALE GENOMIC DNA]</scope>
    <source>
        <strain evidence="2 3">CA-Schmier-601-WT-3</strain>
    </source>
</reference>
<dbReference type="AlphaFoldDB" id="A0A844FV20"/>
<dbReference type="EMBL" id="VUNM01000012">
    <property type="protein sequence ID" value="MST89262.1"/>
    <property type="molecule type" value="Genomic_DNA"/>
</dbReference>
<protein>
    <recommendedName>
        <fullName evidence="4">DUF3592 domain-containing protein</fullName>
    </recommendedName>
</protein>
<accession>A0A844FV20</accession>
<keyword evidence="1" id="KW-1133">Transmembrane helix</keyword>
<dbReference type="Proteomes" id="UP000442619">
    <property type="component" value="Unassembled WGS sequence"/>
</dbReference>
<keyword evidence="3" id="KW-1185">Reference proteome</keyword>
<evidence type="ECO:0000313" key="3">
    <source>
        <dbReference type="Proteomes" id="UP000442619"/>
    </source>
</evidence>
<gene>
    <name evidence="2" type="ORF">FYJ79_06700</name>
</gene>
<evidence type="ECO:0000313" key="2">
    <source>
        <dbReference type="EMBL" id="MST89262.1"/>
    </source>
</evidence>
<organism evidence="2 3">
    <name type="scientific">Sharpea porci</name>
    <dbReference type="NCBI Taxonomy" id="2652286"/>
    <lineage>
        <taxon>Bacteria</taxon>
        <taxon>Bacillati</taxon>
        <taxon>Bacillota</taxon>
        <taxon>Erysipelotrichia</taxon>
        <taxon>Erysipelotrichales</taxon>
        <taxon>Coprobacillaceae</taxon>
        <taxon>Sharpea</taxon>
    </lineage>
</organism>
<name>A0A844FV20_9FIRM</name>
<dbReference type="RefSeq" id="WP_154515810.1">
    <property type="nucleotide sequence ID" value="NZ_VUNM01000012.1"/>
</dbReference>
<evidence type="ECO:0008006" key="4">
    <source>
        <dbReference type="Google" id="ProtNLM"/>
    </source>
</evidence>
<keyword evidence="1" id="KW-0472">Membrane</keyword>
<evidence type="ECO:0000256" key="1">
    <source>
        <dbReference type="SAM" id="Phobius"/>
    </source>
</evidence>
<feature type="transmembrane region" description="Helical" evidence="1">
    <location>
        <begin position="104"/>
        <end position="126"/>
    </location>
</feature>
<comment type="caution">
    <text evidence="2">The sequence shown here is derived from an EMBL/GenBank/DDBJ whole genome shotgun (WGS) entry which is preliminary data.</text>
</comment>
<sequence>MILIGLSLAIVGIVVAMSYQRIRYKILGKRVPASIVGYRLLEENRHGDVYCFKVLYRDQGIIHKADSLETFTLPHGHYPYGHRNEYVQAYYQKNKPNQVIIADISYQETYCLILLLLAFVLLVLGLNGL</sequence>